<feature type="binding site" evidence="7">
    <location>
        <begin position="220"/>
        <end position="221"/>
    </location>
    <ligand>
        <name>substrate</name>
    </ligand>
</feature>
<dbReference type="OrthoDB" id="9776488at2"/>
<evidence type="ECO:0000256" key="6">
    <source>
        <dbReference type="PIRSR" id="PIRSR038994-1"/>
    </source>
</evidence>
<comment type="cofactor">
    <cofactor evidence="8">
        <name>a divalent metal cation</name>
        <dbReference type="ChEBI" id="CHEBI:60240"/>
    </cofactor>
    <text evidence="8">Binds 1 divalent metal cation per subunit.</text>
</comment>
<evidence type="ECO:0000313" key="11">
    <source>
        <dbReference type="Proteomes" id="UP000245865"/>
    </source>
</evidence>
<dbReference type="SUPFAM" id="SSF51338">
    <property type="entry name" value="Composite domain of metallo-dependent hydrolases"/>
    <property type="match status" value="1"/>
</dbReference>
<feature type="binding site" evidence="7">
    <location>
        <position position="141"/>
    </location>
    <ligand>
        <name>substrate</name>
    </ligand>
</feature>
<keyword evidence="4 5" id="KW-0119">Carbohydrate metabolism</keyword>
<dbReference type="Proteomes" id="UP000245865">
    <property type="component" value="Unassembled WGS sequence"/>
</dbReference>
<dbReference type="RefSeq" id="WP_109707436.1">
    <property type="nucleotide sequence ID" value="NZ_QGDB01000005.1"/>
</dbReference>
<evidence type="ECO:0000256" key="5">
    <source>
        <dbReference type="PIRNR" id="PIRNR038994"/>
    </source>
</evidence>
<keyword evidence="2 8" id="KW-0479">Metal-binding</keyword>
<dbReference type="PANTHER" id="PTHR11113">
    <property type="entry name" value="N-ACETYLGLUCOSAMINE-6-PHOSPHATE DEACETYLASE"/>
    <property type="match status" value="1"/>
</dbReference>
<comment type="caution">
    <text evidence="10">The sequence shown here is derived from an EMBL/GenBank/DDBJ whole genome shotgun (WGS) entry which is preliminary data.</text>
</comment>
<evidence type="ECO:0000256" key="4">
    <source>
        <dbReference type="ARBA" id="ARBA00023277"/>
    </source>
</evidence>
<feature type="binding site" evidence="7">
    <location>
        <position position="228"/>
    </location>
    <ligand>
        <name>substrate</name>
    </ligand>
</feature>
<name>A0A316J651_9HYPH</name>
<feature type="binding site" evidence="8">
    <location>
        <position position="130"/>
    </location>
    <ligand>
        <name>Zn(2+)</name>
        <dbReference type="ChEBI" id="CHEBI:29105"/>
    </ligand>
</feature>
<evidence type="ECO:0000256" key="3">
    <source>
        <dbReference type="ARBA" id="ARBA00022801"/>
    </source>
</evidence>
<evidence type="ECO:0000256" key="8">
    <source>
        <dbReference type="PIRSR" id="PIRSR038994-3"/>
    </source>
</evidence>
<accession>A0A316J651</accession>
<dbReference type="GO" id="GO:0006046">
    <property type="term" value="P:N-acetylglucosamine catabolic process"/>
    <property type="evidence" value="ECO:0007669"/>
    <property type="project" value="TreeGrafter"/>
</dbReference>
<dbReference type="InterPro" id="IPR032466">
    <property type="entry name" value="Metal_Hydrolase"/>
</dbReference>
<comment type="similarity">
    <text evidence="1 5">Belongs to the metallo-dependent hydrolases superfamily. NagA family.</text>
</comment>
<dbReference type="AlphaFoldDB" id="A0A316J651"/>
<dbReference type="Gene3D" id="3.20.20.140">
    <property type="entry name" value="Metal-dependent hydrolases"/>
    <property type="match status" value="1"/>
</dbReference>
<dbReference type="EMBL" id="QGDB01000005">
    <property type="protein sequence ID" value="PWL17154.1"/>
    <property type="molecule type" value="Genomic_DNA"/>
</dbReference>
<dbReference type="InterPro" id="IPR006680">
    <property type="entry name" value="Amidohydro-rel"/>
</dbReference>
<dbReference type="PIRSF" id="PIRSF038994">
    <property type="entry name" value="NagA"/>
    <property type="match status" value="1"/>
</dbReference>
<evidence type="ECO:0000256" key="2">
    <source>
        <dbReference type="ARBA" id="ARBA00022723"/>
    </source>
</evidence>
<dbReference type="InterPro" id="IPR003764">
    <property type="entry name" value="GlcNAc_6-P_deAcase"/>
</dbReference>
<dbReference type="InterPro" id="IPR011059">
    <property type="entry name" value="Metal-dep_hydrolase_composite"/>
</dbReference>
<evidence type="ECO:0000259" key="9">
    <source>
        <dbReference type="Pfam" id="PF01979"/>
    </source>
</evidence>
<proteinExistence type="inferred from homology"/>
<reference evidence="10 11" key="1">
    <citation type="submission" date="2018-05" db="EMBL/GenBank/DDBJ databases">
        <title>Comparative genomic sequence analysis between strain HN4 and CCM 8460T (Falsochrobactrum ovis) will provide more evidence to prove that HN4 is a new species of Falsochrobactrum.</title>
        <authorList>
            <person name="Lyu W."/>
            <person name="Sun L."/>
            <person name="Yao L."/>
        </authorList>
    </citation>
    <scope>NUCLEOTIDE SEQUENCE [LARGE SCALE GENOMIC DNA]</scope>
    <source>
        <strain evidence="10 11">HN4</strain>
    </source>
</reference>
<feature type="binding site" evidence="7">
    <location>
        <position position="252"/>
    </location>
    <ligand>
        <name>substrate</name>
    </ligand>
</feature>
<keyword evidence="3 5" id="KW-0378">Hydrolase</keyword>
<feature type="binding site" evidence="8">
    <location>
        <position position="217"/>
    </location>
    <ligand>
        <name>Zn(2+)</name>
        <dbReference type="ChEBI" id="CHEBI:29105"/>
    </ligand>
</feature>
<protein>
    <submittedName>
        <fullName evidence="10">N-acetylglucosamine-6-phosphate deacetylase</fullName>
    </submittedName>
</protein>
<keyword evidence="11" id="KW-1185">Reference proteome</keyword>
<dbReference type="SUPFAM" id="SSF51556">
    <property type="entry name" value="Metallo-dependent hydrolases"/>
    <property type="match status" value="1"/>
</dbReference>
<dbReference type="Gene3D" id="2.30.40.10">
    <property type="entry name" value="Urease, subunit C, domain 1"/>
    <property type="match status" value="1"/>
</dbReference>
<feature type="binding site" evidence="8">
    <location>
        <position position="196"/>
    </location>
    <ligand>
        <name>Zn(2+)</name>
        <dbReference type="ChEBI" id="CHEBI:29105"/>
    </ligand>
</feature>
<feature type="binding site" evidence="7">
    <location>
        <begin position="313"/>
        <end position="315"/>
    </location>
    <ligand>
        <name>substrate</name>
    </ligand>
</feature>
<sequence length="388" mass="41160">MKRKSAITGARIFDGERFHDASALVFGEGRIEAILPEAAIGANHVVERLNGGILAPGFIDVQVNGGGGLMLNDLPVPDTMYAIAQAHRQYGTTGLLPTLITDADAVRDRAIEAAVEATRSDKGVIGLHLEGPHLAPARKGAHLAELMRPVTDADMVLYIRIAEQIGALVITVAAEQITADQVRRLADAGVVVSIGHSNATAEQAFGLFDAGARSVTHLFNAMSQIGHRAPGLAGAALDHSAVWCGIIADGHHVDPMALRLALRAKRGEGHLFFVTDAMAPVGSQKAGFEINGRPVTRVTGGICSKLILADGTLAGSDLDMASAVRFGVRELELSLAEALRMASLYPARYLRLDDRGLLQPGMRMDAVHLDENLFARATWRMGEKANAD</sequence>
<evidence type="ECO:0000256" key="1">
    <source>
        <dbReference type="ARBA" id="ARBA00010716"/>
    </source>
</evidence>
<feature type="active site" description="Proton donor/acceptor" evidence="6">
    <location>
        <position position="276"/>
    </location>
</feature>
<dbReference type="CDD" id="cd00854">
    <property type="entry name" value="NagA"/>
    <property type="match status" value="1"/>
</dbReference>
<dbReference type="GO" id="GO:0008448">
    <property type="term" value="F:N-acetylglucosamine-6-phosphate deacetylase activity"/>
    <property type="evidence" value="ECO:0007669"/>
    <property type="project" value="InterPro"/>
</dbReference>
<dbReference type="Pfam" id="PF01979">
    <property type="entry name" value="Amidohydro_1"/>
    <property type="match status" value="1"/>
</dbReference>
<dbReference type="GO" id="GO:0046872">
    <property type="term" value="F:metal ion binding"/>
    <property type="evidence" value="ECO:0007669"/>
    <property type="project" value="UniProtKB-KW"/>
</dbReference>
<feature type="domain" description="Amidohydrolase-related" evidence="9">
    <location>
        <begin position="53"/>
        <end position="371"/>
    </location>
</feature>
<evidence type="ECO:0000313" key="10">
    <source>
        <dbReference type="EMBL" id="PWL17154.1"/>
    </source>
</evidence>
<dbReference type="NCBIfam" id="TIGR00221">
    <property type="entry name" value="nagA"/>
    <property type="match status" value="1"/>
</dbReference>
<dbReference type="PANTHER" id="PTHR11113:SF14">
    <property type="entry name" value="N-ACETYLGLUCOSAMINE-6-PHOSPHATE DEACETYLASE"/>
    <property type="match status" value="1"/>
</dbReference>
<evidence type="ECO:0000256" key="7">
    <source>
        <dbReference type="PIRSR" id="PIRSR038994-2"/>
    </source>
</evidence>
<organism evidence="10 11">
    <name type="scientific">Falsochrobactrum shanghaiense</name>
    <dbReference type="NCBI Taxonomy" id="2201899"/>
    <lineage>
        <taxon>Bacteria</taxon>
        <taxon>Pseudomonadati</taxon>
        <taxon>Pseudomonadota</taxon>
        <taxon>Alphaproteobacteria</taxon>
        <taxon>Hyphomicrobiales</taxon>
        <taxon>Brucellaceae</taxon>
        <taxon>Falsochrobactrum</taxon>
    </lineage>
</organism>
<gene>
    <name evidence="10" type="primary">nagA</name>
    <name evidence="10" type="ORF">DKP76_14110</name>
</gene>